<evidence type="ECO:0000313" key="2">
    <source>
        <dbReference type="Proteomes" id="UP000325563"/>
    </source>
</evidence>
<dbReference type="Proteomes" id="UP000325563">
    <property type="component" value="Chromosome"/>
</dbReference>
<name>A0A5J6JHR4_STRVI</name>
<dbReference type="KEGG" id="svn:CP980_34985"/>
<proteinExistence type="predicted"/>
<evidence type="ECO:0000313" key="1">
    <source>
        <dbReference type="EMBL" id="QEV50289.1"/>
    </source>
</evidence>
<evidence type="ECO:0008006" key="3">
    <source>
        <dbReference type="Google" id="ProtNLM"/>
    </source>
</evidence>
<accession>A0A5J6JHR4</accession>
<keyword evidence="2" id="KW-1185">Reference proteome</keyword>
<dbReference type="AlphaFoldDB" id="A0A5J6JHR4"/>
<protein>
    <recommendedName>
        <fullName evidence="3">ABM domain-containing protein</fullName>
    </recommendedName>
</protein>
<reference evidence="1 2" key="1">
    <citation type="submission" date="2017-09" db="EMBL/GenBank/DDBJ databases">
        <authorList>
            <person name="Lee N."/>
            <person name="Cho B.-K."/>
        </authorList>
    </citation>
    <scope>NUCLEOTIDE SEQUENCE [LARGE SCALE GENOMIC DNA]</scope>
    <source>
        <strain evidence="1 2">ATCC 27476</strain>
    </source>
</reference>
<organism evidence="1 2">
    <name type="scientific">Streptomyces vinaceus</name>
    <dbReference type="NCBI Taxonomy" id="1960"/>
    <lineage>
        <taxon>Bacteria</taxon>
        <taxon>Bacillati</taxon>
        <taxon>Actinomycetota</taxon>
        <taxon>Actinomycetes</taxon>
        <taxon>Kitasatosporales</taxon>
        <taxon>Streptomycetaceae</taxon>
        <taxon>Streptomyces</taxon>
    </lineage>
</organism>
<gene>
    <name evidence="1" type="ORF">CP980_34985</name>
</gene>
<sequence>MAVIVTTDFPGNGPELYDVVVDRLTDGGGFTSLSDVPAPGLIAHVAGPVEGGWRWIEVWESEEALEDFSKILGPILADLGHAYVEPVIVPAHNVVLK</sequence>
<dbReference type="EMBL" id="CP023692">
    <property type="protein sequence ID" value="QEV50289.1"/>
    <property type="molecule type" value="Genomic_DNA"/>
</dbReference>